<dbReference type="Proteomes" id="UP000030816">
    <property type="component" value="Unassembled WGS sequence"/>
</dbReference>
<dbReference type="EMBL" id="AZHE01000030">
    <property type="protein sequence ID" value="KHN94786.1"/>
    <property type="molecule type" value="Genomic_DNA"/>
</dbReference>
<comment type="caution">
    <text evidence="12">The sequence shown here is derived from an EMBL/GenBank/DDBJ whole genome shotgun (WGS) entry which is preliminary data.</text>
</comment>
<organism evidence="12 13">
    <name type="scientific">Metarhizium album (strain ARSEF 1941)</name>
    <dbReference type="NCBI Taxonomy" id="1081103"/>
    <lineage>
        <taxon>Eukaryota</taxon>
        <taxon>Fungi</taxon>
        <taxon>Dikarya</taxon>
        <taxon>Ascomycota</taxon>
        <taxon>Pezizomycotina</taxon>
        <taxon>Sordariomycetes</taxon>
        <taxon>Hypocreomycetidae</taxon>
        <taxon>Hypocreales</taxon>
        <taxon>Clavicipitaceae</taxon>
        <taxon>Metarhizium</taxon>
    </lineage>
</organism>
<evidence type="ECO:0000256" key="8">
    <source>
        <dbReference type="ARBA" id="ARBA00023034"/>
    </source>
</evidence>
<dbReference type="GO" id="GO:0016758">
    <property type="term" value="F:hexosyltransferase activity"/>
    <property type="evidence" value="ECO:0007669"/>
    <property type="project" value="InterPro"/>
</dbReference>
<sequence>MALDQLAWQMRTWPRLPIFKSRQRRHFRLVAVGVLICLSLVIYLLFLHLRSGPRTWTVETTVHQKNTKSSHSPAYPLKPFPDSPLQPSQPPSTHSMARRPWLAAVICAAQDVERRMLIRSTWMRLFRHIPFDPRFVVSNPGPGWAELVSFENSTFGDLIVLDHIPEDDMTANTIKTLELYKWLINRGQKYEFVTKLDTDLWMNAPAFWHKYLLPRLSSATGHLTATVNRTVIGQLYFSGSGYNTFAHGSMYTITWDMVQLLVSLQDRFNVVTGEDAAVGILMHRGNEMANFVNFRGDEKFDYDDSDSRQDGSAWARSSTHSQAISHAVYGNNVVAVHMLKDKRLWTKVANCFDEDGIKRMPPLIRPERSPSLVVRLNDFIYSLGLSRSYVSMMDTIPRELLTYRDGHWVCDNIWDLGTSQEGFNSLGG</sequence>
<feature type="transmembrane region" description="Helical" evidence="10">
    <location>
        <begin position="29"/>
        <end position="49"/>
    </location>
</feature>
<dbReference type="OrthoDB" id="2139606at2759"/>
<reference evidence="12 13" key="1">
    <citation type="journal article" date="2014" name="Proc. Natl. Acad. Sci. U.S.A.">
        <title>Trajectory and genomic determinants of fungal-pathogen speciation and host adaptation.</title>
        <authorList>
            <person name="Hu X."/>
            <person name="Xiao G."/>
            <person name="Zheng P."/>
            <person name="Shang Y."/>
            <person name="Su Y."/>
            <person name="Zhang X."/>
            <person name="Liu X."/>
            <person name="Zhan S."/>
            <person name="St Leger R.J."/>
            <person name="Wang C."/>
        </authorList>
    </citation>
    <scope>NUCLEOTIDE SEQUENCE [LARGE SCALE GENOMIC DNA]</scope>
    <source>
        <strain evidence="12 13">ARSEF 1941</strain>
    </source>
</reference>
<evidence type="ECO:0000256" key="10">
    <source>
        <dbReference type="RuleBase" id="RU363063"/>
    </source>
</evidence>
<evidence type="ECO:0000256" key="2">
    <source>
        <dbReference type="ARBA" id="ARBA00008661"/>
    </source>
</evidence>
<evidence type="ECO:0000256" key="3">
    <source>
        <dbReference type="ARBA" id="ARBA00022676"/>
    </source>
</evidence>
<dbReference type="GO" id="GO:0000139">
    <property type="term" value="C:Golgi membrane"/>
    <property type="evidence" value="ECO:0007669"/>
    <property type="project" value="UniProtKB-SubCell"/>
</dbReference>
<gene>
    <name evidence="12" type="ORF">MAM_07382</name>
</gene>
<dbReference type="HOGENOM" id="CLU_035618_0_0_1"/>
<comment type="similarity">
    <text evidence="2 10">Belongs to the glycosyltransferase 31 family.</text>
</comment>
<feature type="compositionally biased region" description="Pro residues" evidence="11">
    <location>
        <begin position="76"/>
        <end position="90"/>
    </location>
</feature>
<dbReference type="STRING" id="1081103.A0A0B2WFS6"/>
<evidence type="ECO:0000313" key="13">
    <source>
        <dbReference type="Proteomes" id="UP000030816"/>
    </source>
</evidence>
<keyword evidence="13" id="KW-1185">Reference proteome</keyword>
<keyword evidence="8 10" id="KW-0333">Golgi apparatus</keyword>
<keyword evidence="7 10" id="KW-1133">Transmembrane helix</keyword>
<dbReference type="GeneID" id="63741837"/>
<feature type="region of interest" description="Disordered" evidence="11">
    <location>
        <begin position="62"/>
        <end position="96"/>
    </location>
</feature>
<keyword evidence="3 10" id="KW-0328">Glycosyltransferase</keyword>
<dbReference type="RefSeq" id="XP_040675852.1">
    <property type="nucleotide sequence ID" value="XM_040826180.1"/>
</dbReference>
<comment type="subcellular location">
    <subcellularLocation>
        <location evidence="1 10">Golgi apparatus membrane</location>
        <topology evidence="1 10">Single-pass type II membrane protein</topology>
    </subcellularLocation>
</comment>
<protein>
    <recommendedName>
        <fullName evidence="10">Hexosyltransferase</fullName>
        <ecNumber evidence="10">2.4.1.-</ecNumber>
    </recommendedName>
</protein>
<evidence type="ECO:0000256" key="5">
    <source>
        <dbReference type="ARBA" id="ARBA00022692"/>
    </source>
</evidence>
<dbReference type="PANTHER" id="PTHR11214:SF351">
    <property type="entry name" value="BETA-1,3-GALACTOSYLTRANSFERASE PVG3"/>
    <property type="match status" value="1"/>
</dbReference>
<keyword evidence="6 10" id="KW-0735">Signal-anchor</keyword>
<dbReference type="AlphaFoldDB" id="A0A0B2WFS6"/>
<evidence type="ECO:0000313" key="12">
    <source>
        <dbReference type="EMBL" id="KHN94786.1"/>
    </source>
</evidence>
<evidence type="ECO:0000256" key="7">
    <source>
        <dbReference type="ARBA" id="ARBA00022989"/>
    </source>
</evidence>
<dbReference type="InterPro" id="IPR002659">
    <property type="entry name" value="Glyco_trans_31"/>
</dbReference>
<feature type="compositionally biased region" description="Polar residues" evidence="11">
    <location>
        <begin position="62"/>
        <end position="72"/>
    </location>
</feature>
<evidence type="ECO:0000256" key="1">
    <source>
        <dbReference type="ARBA" id="ARBA00004323"/>
    </source>
</evidence>
<dbReference type="PANTHER" id="PTHR11214">
    <property type="entry name" value="BETA-1,3-N-ACETYLGLUCOSAMINYLTRANSFERASE"/>
    <property type="match status" value="1"/>
</dbReference>
<evidence type="ECO:0000256" key="11">
    <source>
        <dbReference type="SAM" id="MobiDB-lite"/>
    </source>
</evidence>
<keyword evidence="4 12" id="KW-0808">Transferase</keyword>
<evidence type="ECO:0000256" key="4">
    <source>
        <dbReference type="ARBA" id="ARBA00022679"/>
    </source>
</evidence>
<evidence type="ECO:0000256" key="6">
    <source>
        <dbReference type="ARBA" id="ARBA00022968"/>
    </source>
</evidence>
<dbReference type="Pfam" id="PF01762">
    <property type="entry name" value="Galactosyl_T"/>
    <property type="match status" value="1"/>
</dbReference>
<keyword evidence="9 10" id="KW-0472">Membrane</keyword>
<proteinExistence type="inferred from homology"/>
<keyword evidence="5 10" id="KW-0812">Transmembrane</keyword>
<accession>A0A0B2WFS6</accession>
<evidence type="ECO:0000256" key="9">
    <source>
        <dbReference type="ARBA" id="ARBA00023136"/>
    </source>
</evidence>
<name>A0A0B2WFS6_METAS</name>
<dbReference type="EC" id="2.4.1.-" evidence="10"/>